<feature type="domain" description="Dihydroneopterin aldolase/epimerase" evidence="8">
    <location>
        <begin position="166"/>
        <end position="273"/>
    </location>
</feature>
<dbReference type="AlphaFoldDB" id="A0A0L6VSK3"/>
<dbReference type="SUPFAM" id="SSF55620">
    <property type="entry name" value="Tetrahydrobiopterin biosynthesis enzymes-like"/>
    <property type="match status" value="1"/>
</dbReference>
<evidence type="ECO:0000313" key="9">
    <source>
        <dbReference type="EMBL" id="KNZ63170.1"/>
    </source>
</evidence>
<dbReference type="Proteomes" id="UP000037035">
    <property type="component" value="Unassembled WGS sequence"/>
</dbReference>
<dbReference type="SMART" id="SM00905">
    <property type="entry name" value="FolB"/>
    <property type="match status" value="1"/>
</dbReference>
<dbReference type="STRING" id="27349.A0A0L6VSK3"/>
<keyword evidence="5" id="KW-0289">Folate biosynthesis</keyword>
<keyword evidence="10" id="KW-1185">Reference proteome</keyword>
<comment type="similarity">
    <text evidence="3">Belongs to the DHNA family.</text>
</comment>
<evidence type="ECO:0000256" key="6">
    <source>
        <dbReference type="ARBA" id="ARBA00023239"/>
    </source>
</evidence>
<evidence type="ECO:0000256" key="4">
    <source>
        <dbReference type="ARBA" id="ARBA00013043"/>
    </source>
</evidence>
<protein>
    <recommendedName>
        <fullName evidence="4">dihydroneopterin aldolase</fullName>
        <ecNumber evidence="4">4.1.2.25</ecNumber>
    </recommendedName>
    <alternativeName>
        <fullName evidence="7">7,8-dihydroneopterin aldolase</fullName>
    </alternativeName>
</protein>
<dbReference type="Pfam" id="PF02152">
    <property type="entry name" value="FolB"/>
    <property type="match status" value="1"/>
</dbReference>
<dbReference type="PANTHER" id="PTHR42844">
    <property type="entry name" value="DIHYDRONEOPTERIN ALDOLASE 1-RELATED"/>
    <property type="match status" value="1"/>
</dbReference>
<dbReference type="InterPro" id="IPR043133">
    <property type="entry name" value="GTP-CH-I_C/QueF"/>
</dbReference>
<dbReference type="EC" id="4.1.2.25" evidence="4"/>
<dbReference type="GO" id="GO:0005737">
    <property type="term" value="C:cytoplasm"/>
    <property type="evidence" value="ECO:0007669"/>
    <property type="project" value="TreeGrafter"/>
</dbReference>
<dbReference type="EMBL" id="LAVV01001998">
    <property type="protein sequence ID" value="KNZ63170.1"/>
    <property type="molecule type" value="Genomic_DNA"/>
</dbReference>
<evidence type="ECO:0000313" key="10">
    <source>
        <dbReference type="Proteomes" id="UP000037035"/>
    </source>
</evidence>
<dbReference type="InterPro" id="IPR006156">
    <property type="entry name" value="Dihydroneopterin_aldolase"/>
</dbReference>
<comment type="pathway">
    <text evidence="2">Cofactor biosynthesis; tetrahydrofolate biosynthesis; 2-amino-4-hydroxy-6-hydroxymethyl-7,8-dihydropteridine diphosphate from 7,8-dihydroneopterin triphosphate: step 3/4.</text>
</comment>
<dbReference type="InterPro" id="IPR006157">
    <property type="entry name" value="FolB_dom"/>
</dbReference>
<dbReference type="GO" id="GO:0046656">
    <property type="term" value="P:folic acid biosynthetic process"/>
    <property type="evidence" value="ECO:0007669"/>
    <property type="project" value="UniProtKB-KW"/>
</dbReference>
<evidence type="ECO:0000259" key="8">
    <source>
        <dbReference type="SMART" id="SM00905"/>
    </source>
</evidence>
<comment type="caution">
    <text evidence="9">The sequence shown here is derived from an EMBL/GenBank/DDBJ whole genome shotgun (WGS) entry which is preliminary data.</text>
</comment>
<dbReference type="OrthoDB" id="5425486at2759"/>
<keyword evidence="6" id="KW-0456">Lyase</keyword>
<dbReference type="VEuPathDB" id="FungiDB:VP01_1179g2"/>
<dbReference type="NCBIfam" id="TIGR00526">
    <property type="entry name" value="folB_dom"/>
    <property type="match status" value="1"/>
</dbReference>
<evidence type="ECO:0000256" key="1">
    <source>
        <dbReference type="ARBA" id="ARBA00001353"/>
    </source>
</evidence>
<sequence length="275" mass="30109">MSNPLSPFGPVEQDSIIIRSLSAISRIQNIETPGKNELQPTVVHLRVIPSHGFSSSIKHDQLHPDTLSYFDLSEAISGCLHPDPSNSFVSVHDLTSKLQASILRDIETQQQGYIPPNSVAHDSQGTPPPPPTRVDYLLSLEFPSLISLANLLTISRSSAVPNLTRIQIHQIKIHAIIGILPHERTRKQSVLVSLGLWNINTLPLDIQALTQSVYETVSHTIFQTAEALANSIATHVLAFHNNQISRSIEKVTVTVEKPQAVSYVSGVGVEVTRSL</sequence>
<reference evidence="9 10" key="1">
    <citation type="submission" date="2015-08" db="EMBL/GenBank/DDBJ databases">
        <title>Next Generation Sequencing and Analysis of the Genome of Puccinia sorghi L Schw, the Causal Agent of Maize Common Rust.</title>
        <authorList>
            <person name="Rochi L."/>
            <person name="Burguener G."/>
            <person name="Darino M."/>
            <person name="Turjanski A."/>
            <person name="Kreff E."/>
            <person name="Dieguez M.J."/>
            <person name="Sacco F."/>
        </authorList>
    </citation>
    <scope>NUCLEOTIDE SEQUENCE [LARGE SCALE GENOMIC DNA]</scope>
    <source>
        <strain evidence="9 10">RO10H11247</strain>
    </source>
</reference>
<proteinExistence type="inferred from homology"/>
<accession>A0A0L6VSK3</accession>
<organism evidence="9 10">
    <name type="scientific">Puccinia sorghi</name>
    <dbReference type="NCBI Taxonomy" id="27349"/>
    <lineage>
        <taxon>Eukaryota</taxon>
        <taxon>Fungi</taxon>
        <taxon>Dikarya</taxon>
        <taxon>Basidiomycota</taxon>
        <taxon>Pucciniomycotina</taxon>
        <taxon>Pucciniomycetes</taxon>
        <taxon>Pucciniales</taxon>
        <taxon>Pucciniaceae</taxon>
        <taxon>Puccinia</taxon>
    </lineage>
</organism>
<evidence type="ECO:0000256" key="2">
    <source>
        <dbReference type="ARBA" id="ARBA00005013"/>
    </source>
</evidence>
<evidence type="ECO:0000256" key="3">
    <source>
        <dbReference type="ARBA" id="ARBA00005708"/>
    </source>
</evidence>
<dbReference type="PANTHER" id="PTHR42844:SF1">
    <property type="entry name" value="DIHYDRONEOPTERIN ALDOLASE 1-RELATED"/>
    <property type="match status" value="1"/>
</dbReference>
<gene>
    <name evidence="9" type="ORF">VP01_1179g2</name>
</gene>
<dbReference type="GO" id="GO:0004150">
    <property type="term" value="F:dihydroneopterin aldolase activity"/>
    <property type="evidence" value="ECO:0007669"/>
    <property type="project" value="UniProtKB-EC"/>
</dbReference>
<evidence type="ECO:0000256" key="5">
    <source>
        <dbReference type="ARBA" id="ARBA00022909"/>
    </source>
</evidence>
<comment type="catalytic activity">
    <reaction evidence="1">
        <text>7,8-dihydroneopterin = 6-hydroxymethyl-7,8-dihydropterin + glycolaldehyde</text>
        <dbReference type="Rhea" id="RHEA:10540"/>
        <dbReference type="ChEBI" id="CHEBI:17001"/>
        <dbReference type="ChEBI" id="CHEBI:17071"/>
        <dbReference type="ChEBI" id="CHEBI:44841"/>
        <dbReference type="EC" id="4.1.2.25"/>
    </reaction>
</comment>
<evidence type="ECO:0000256" key="7">
    <source>
        <dbReference type="ARBA" id="ARBA00032903"/>
    </source>
</evidence>
<dbReference type="Gene3D" id="3.30.1130.10">
    <property type="match status" value="1"/>
</dbReference>
<name>A0A0L6VSK3_9BASI</name>